<feature type="compositionally biased region" description="Basic and acidic residues" evidence="1">
    <location>
        <begin position="130"/>
        <end position="141"/>
    </location>
</feature>
<sequence length="176" mass="20323">MWIPDPEVLRMGTNPLMLPGDGGQQQPLHATTRIEKAEGSDFEERSDFKEEDGDREDHGSNANPGGDEFGEGGSGGRNSRSRSEETFPRGEQGRPQDHLQHQGCYRGSEGSAPKPRHALWRVWPLQTLRTGREEKKKDIREKQRKGKKTYSEREAAKKENYRKIRNKQKRWKRRTN</sequence>
<feature type="compositionally biased region" description="Basic and acidic residues" evidence="1">
    <location>
        <begin position="81"/>
        <end position="100"/>
    </location>
</feature>
<gene>
    <name evidence="2" type="ORF">NDU88_005577</name>
</gene>
<feature type="region of interest" description="Disordered" evidence="1">
    <location>
        <begin position="1"/>
        <end position="176"/>
    </location>
</feature>
<proteinExistence type="predicted"/>
<feature type="compositionally biased region" description="Basic and acidic residues" evidence="1">
    <location>
        <begin position="32"/>
        <end position="48"/>
    </location>
</feature>
<accession>A0AAV7VLH1</accession>
<comment type="caution">
    <text evidence="2">The sequence shown here is derived from an EMBL/GenBank/DDBJ whole genome shotgun (WGS) entry which is preliminary data.</text>
</comment>
<feature type="compositionally biased region" description="Basic and acidic residues" evidence="1">
    <location>
        <begin position="149"/>
        <end position="162"/>
    </location>
</feature>
<organism evidence="2 3">
    <name type="scientific">Pleurodeles waltl</name>
    <name type="common">Iberian ribbed newt</name>
    <dbReference type="NCBI Taxonomy" id="8319"/>
    <lineage>
        <taxon>Eukaryota</taxon>
        <taxon>Metazoa</taxon>
        <taxon>Chordata</taxon>
        <taxon>Craniata</taxon>
        <taxon>Vertebrata</taxon>
        <taxon>Euteleostomi</taxon>
        <taxon>Amphibia</taxon>
        <taxon>Batrachia</taxon>
        <taxon>Caudata</taxon>
        <taxon>Salamandroidea</taxon>
        <taxon>Salamandridae</taxon>
        <taxon>Pleurodelinae</taxon>
        <taxon>Pleurodeles</taxon>
    </lineage>
</organism>
<evidence type="ECO:0000313" key="2">
    <source>
        <dbReference type="EMBL" id="KAJ1201771.1"/>
    </source>
</evidence>
<evidence type="ECO:0000313" key="3">
    <source>
        <dbReference type="Proteomes" id="UP001066276"/>
    </source>
</evidence>
<keyword evidence="3" id="KW-1185">Reference proteome</keyword>
<feature type="compositionally biased region" description="Basic residues" evidence="1">
    <location>
        <begin position="163"/>
        <end position="176"/>
    </location>
</feature>
<name>A0AAV7VLH1_PLEWA</name>
<dbReference type="EMBL" id="JANPWB010000003">
    <property type="protein sequence ID" value="KAJ1201771.1"/>
    <property type="molecule type" value="Genomic_DNA"/>
</dbReference>
<reference evidence="2" key="1">
    <citation type="journal article" date="2022" name="bioRxiv">
        <title>Sequencing and chromosome-scale assembly of the giantPleurodeles waltlgenome.</title>
        <authorList>
            <person name="Brown T."/>
            <person name="Elewa A."/>
            <person name="Iarovenko S."/>
            <person name="Subramanian E."/>
            <person name="Araus A.J."/>
            <person name="Petzold A."/>
            <person name="Susuki M."/>
            <person name="Suzuki K.-i.T."/>
            <person name="Hayashi T."/>
            <person name="Toyoda A."/>
            <person name="Oliveira C."/>
            <person name="Osipova E."/>
            <person name="Leigh N.D."/>
            <person name="Simon A."/>
            <person name="Yun M.H."/>
        </authorList>
    </citation>
    <scope>NUCLEOTIDE SEQUENCE</scope>
    <source>
        <strain evidence="2">20211129_DDA</strain>
        <tissue evidence="2">Liver</tissue>
    </source>
</reference>
<dbReference type="Proteomes" id="UP001066276">
    <property type="component" value="Chromosome 2_1"/>
</dbReference>
<evidence type="ECO:0000256" key="1">
    <source>
        <dbReference type="SAM" id="MobiDB-lite"/>
    </source>
</evidence>
<protein>
    <submittedName>
        <fullName evidence="2">Uncharacterized protein</fullName>
    </submittedName>
</protein>
<dbReference type="AlphaFoldDB" id="A0AAV7VLH1"/>